<proteinExistence type="predicted"/>
<evidence type="ECO:0000313" key="2">
    <source>
        <dbReference type="Proteomes" id="UP001501047"/>
    </source>
</evidence>
<protein>
    <submittedName>
        <fullName evidence="1">DUF1904 domain-containing protein</fullName>
    </submittedName>
</protein>
<gene>
    <name evidence="1" type="ORF">GCM10008908_14850</name>
</gene>
<dbReference type="Gene3D" id="3.30.429.10">
    <property type="entry name" value="Macrophage Migration Inhibitory Factor"/>
    <property type="match status" value="1"/>
</dbReference>
<dbReference type="EMBL" id="BAAACI010000004">
    <property type="protein sequence ID" value="GAA0771143.1"/>
    <property type="molecule type" value="Genomic_DNA"/>
</dbReference>
<name>A0ABP3VW39_CLOSU</name>
<dbReference type="Proteomes" id="UP001501047">
    <property type="component" value="Unassembled WGS sequence"/>
</dbReference>
<reference evidence="2" key="1">
    <citation type="journal article" date="2019" name="Int. J. Syst. Evol. Microbiol.">
        <title>The Global Catalogue of Microorganisms (GCM) 10K type strain sequencing project: providing services to taxonomists for standard genome sequencing and annotation.</title>
        <authorList>
            <consortium name="The Broad Institute Genomics Platform"/>
            <consortium name="The Broad Institute Genome Sequencing Center for Infectious Disease"/>
            <person name="Wu L."/>
            <person name="Ma J."/>
        </authorList>
    </citation>
    <scope>NUCLEOTIDE SEQUENCE [LARGE SCALE GENOMIC DNA]</scope>
    <source>
        <strain evidence="2">JCM 1417</strain>
    </source>
</reference>
<dbReference type="RefSeq" id="WP_343825150.1">
    <property type="nucleotide sequence ID" value="NZ_BAAACI010000004.1"/>
</dbReference>
<sequence length="108" mass="12605">MPILTLRAIKEDEVISISKKLIDELEDLLECPREYFTIELRNSTFVKDGEICNGYPIIDVSWFDRGQEVQDKAAEIITRYIKGLGHETVDVIFHVLQEKLYYENGVHF</sequence>
<dbReference type="Pfam" id="PF08921">
    <property type="entry name" value="DUF1904"/>
    <property type="match status" value="1"/>
</dbReference>
<evidence type="ECO:0000313" key="1">
    <source>
        <dbReference type="EMBL" id="GAA0771143.1"/>
    </source>
</evidence>
<dbReference type="InterPro" id="IPR014347">
    <property type="entry name" value="Tautomerase/MIF_sf"/>
</dbReference>
<dbReference type="InterPro" id="IPR015017">
    <property type="entry name" value="DUF1904"/>
</dbReference>
<dbReference type="SUPFAM" id="SSF55331">
    <property type="entry name" value="Tautomerase/MIF"/>
    <property type="match status" value="1"/>
</dbReference>
<accession>A0ABP3VW39</accession>
<keyword evidence="2" id="KW-1185">Reference proteome</keyword>
<comment type="caution">
    <text evidence="1">The sequence shown here is derived from an EMBL/GenBank/DDBJ whole genome shotgun (WGS) entry which is preliminary data.</text>
</comment>
<organism evidence="1 2">
    <name type="scientific">Clostridium subterminale</name>
    <dbReference type="NCBI Taxonomy" id="1550"/>
    <lineage>
        <taxon>Bacteria</taxon>
        <taxon>Bacillati</taxon>
        <taxon>Bacillota</taxon>
        <taxon>Clostridia</taxon>
        <taxon>Eubacteriales</taxon>
        <taxon>Clostridiaceae</taxon>
        <taxon>Clostridium</taxon>
    </lineage>
</organism>